<dbReference type="GO" id="GO:0016757">
    <property type="term" value="F:glycosyltransferase activity"/>
    <property type="evidence" value="ECO:0007669"/>
    <property type="project" value="UniProtKB-KW"/>
</dbReference>
<evidence type="ECO:0000313" key="3">
    <source>
        <dbReference type="Proteomes" id="UP001596512"/>
    </source>
</evidence>
<feature type="region of interest" description="Disordered" evidence="1">
    <location>
        <begin position="219"/>
        <end position="249"/>
    </location>
</feature>
<keyword evidence="2" id="KW-0503">Monooxygenase</keyword>
<feature type="compositionally biased region" description="Low complexity" evidence="1">
    <location>
        <begin position="233"/>
        <end position="249"/>
    </location>
</feature>
<dbReference type="PROSITE" id="PS51257">
    <property type="entry name" value="PROKAR_LIPOPROTEIN"/>
    <property type="match status" value="1"/>
</dbReference>
<protein>
    <submittedName>
        <fullName evidence="2">Nitronate monooxygenase</fullName>
    </submittedName>
</protein>
<dbReference type="GO" id="GO:0004497">
    <property type="term" value="F:monooxygenase activity"/>
    <property type="evidence" value="ECO:0007669"/>
    <property type="project" value="UniProtKB-KW"/>
</dbReference>
<dbReference type="InterPro" id="IPR013785">
    <property type="entry name" value="Aldolase_TIM"/>
</dbReference>
<keyword evidence="3" id="KW-1185">Reference proteome</keyword>
<dbReference type="SUPFAM" id="SSF51412">
    <property type="entry name" value="Inosine monophosphate dehydrogenase (IMPDH)"/>
    <property type="match status" value="1"/>
</dbReference>
<sequence length="255" mass="25495">MSTRDERPEYVLGIGPAGQSCAGLCAAVAAVGGLGVLDLGAGGRRARSALAKTARAARSADRRFGLRVPEGCALSFAEVAEILGAAAERVDVVVLGWDSPWRVSDVPDRYFVLVEVASPADARAAAEQGADGVLARGAESGGRVSETGAFVLLQQVLDATPLPVWLAGGIGPDTAAAAVVGGAAGVVLDTQLALLAETDIPVDLAAAIAASDGTDSTVVDGRRVLPGARRSARTPSSPPSSAAASARSRARCAAC</sequence>
<dbReference type="Pfam" id="PF03060">
    <property type="entry name" value="NMO"/>
    <property type="match status" value="1"/>
</dbReference>
<evidence type="ECO:0000313" key="2">
    <source>
        <dbReference type="EMBL" id="MFC7614698.1"/>
    </source>
</evidence>
<keyword evidence="2" id="KW-0560">Oxidoreductase</keyword>
<accession>A0ABW2TPJ9</accession>
<comment type="caution">
    <text evidence="2">The sequence shown here is derived from an EMBL/GenBank/DDBJ whole genome shotgun (WGS) entry which is preliminary data.</text>
</comment>
<gene>
    <name evidence="2" type="ORF">ACFQV2_15365</name>
</gene>
<keyword evidence="2" id="KW-0328">Glycosyltransferase</keyword>
<dbReference type="PANTHER" id="PTHR32332">
    <property type="entry name" value="2-NITROPROPANE DIOXYGENASE"/>
    <property type="match status" value="1"/>
</dbReference>
<name>A0ABW2TPJ9_9PSEU</name>
<keyword evidence="2" id="KW-0808">Transferase</keyword>
<organism evidence="2 3">
    <name type="scientific">Actinokineospora soli</name>
    <dbReference type="NCBI Taxonomy" id="1048753"/>
    <lineage>
        <taxon>Bacteria</taxon>
        <taxon>Bacillati</taxon>
        <taxon>Actinomycetota</taxon>
        <taxon>Actinomycetes</taxon>
        <taxon>Pseudonocardiales</taxon>
        <taxon>Pseudonocardiaceae</taxon>
        <taxon>Actinokineospora</taxon>
    </lineage>
</organism>
<dbReference type="Proteomes" id="UP001596512">
    <property type="component" value="Unassembled WGS sequence"/>
</dbReference>
<proteinExistence type="predicted"/>
<reference evidence="3" key="1">
    <citation type="journal article" date="2019" name="Int. J. Syst. Evol. Microbiol.">
        <title>The Global Catalogue of Microorganisms (GCM) 10K type strain sequencing project: providing services to taxonomists for standard genome sequencing and annotation.</title>
        <authorList>
            <consortium name="The Broad Institute Genomics Platform"/>
            <consortium name="The Broad Institute Genome Sequencing Center for Infectious Disease"/>
            <person name="Wu L."/>
            <person name="Ma J."/>
        </authorList>
    </citation>
    <scope>NUCLEOTIDE SEQUENCE [LARGE SCALE GENOMIC DNA]</scope>
    <source>
        <strain evidence="3">JCM 17695</strain>
    </source>
</reference>
<dbReference type="EMBL" id="JBHTEY010000004">
    <property type="protein sequence ID" value="MFC7614698.1"/>
    <property type="molecule type" value="Genomic_DNA"/>
</dbReference>
<evidence type="ECO:0000256" key="1">
    <source>
        <dbReference type="SAM" id="MobiDB-lite"/>
    </source>
</evidence>
<dbReference type="Gene3D" id="3.20.20.70">
    <property type="entry name" value="Aldolase class I"/>
    <property type="match status" value="1"/>
</dbReference>